<reference evidence="1" key="1">
    <citation type="submission" date="2021-02" db="EMBL/GenBank/DDBJ databases">
        <authorList>
            <person name="Steward A R."/>
        </authorList>
    </citation>
    <scope>NUCLEOTIDE SEQUENCE</scope>
</reference>
<sequence length="76" mass="8208">MFPHFITTLRGAHAHDRVECVGADGHLVPTNGSVACLKWPPTHFGGLCSSRRLRTTARPYGIRGLLGLADDRIGLS</sequence>
<organism evidence="1 2">
    <name type="scientific">Pieris macdunnoughi</name>
    <dbReference type="NCBI Taxonomy" id="345717"/>
    <lineage>
        <taxon>Eukaryota</taxon>
        <taxon>Metazoa</taxon>
        <taxon>Ecdysozoa</taxon>
        <taxon>Arthropoda</taxon>
        <taxon>Hexapoda</taxon>
        <taxon>Insecta</taxon>
        <taxon>Pterygota</taxon>
        <taxon>Neoptera</taxon>
        <taxon>Endopterygota</taxon>
        <taxon>Lepidoptera</taxon>
        <taxon>Glossata</taxon>
        <taxon>Ditrysia</taxon>
        <taxon>Papilionoidea</taxon>
        <taxon>Pieridae</taxon>
        <taxon>Pierinae</taxon>
        <taxon>Pieris</taxon>
    </lineage>
</organism>
<proteinExistence type="predicted"/>
<name>A0A821UZ86_9NEOP</name>
<dbReference type="EMBL" id="CAJOBZ010000035">
    <property type="protein sequence ID" value="CAF4898206.1"/>
    <property type="molecule type" value="Genomic_DNA"/>
</dbReference>
<accession>A0A821UZ86</accession>
<comment type="caution">
    <text evidence="1">The sequence shown here is derived from an EMBL/GenBank/DDBJ whole genome shotgun (WGS) entry which is preliminary data.</text>
</comment>
<gene>
    <name evidence="1" type="ORF">PMACD_LOCUS11054</name>
</gene>
<evidence type="ECO:0000313" key="1">
    <source>
        <dbReference type="EMBL" id="CAF4898206.1"/>
    </source>
</evidence>
<protein>
    <submittedName>
        <fullName evidence="1">Uncharacterized protein</fullName>
    </submittedName>
</protein>
<dbReference type="AlphaFoldDB" id="A0A821UZ86"/>
<dbReference type="Proteomes" id="UP000663880">
    <property type="component" value="Unassembled WGS sequence"/>
</dbReference>
<keyword evidence="2" id="KW-1185">Reference proteome</keyword>
<dbReference type="OrthoDB" id="7211832at2759"/>
<evidence type="ECO:0000313" key="2">
    <source>
        <dbReference type="Proteomes" id="UP000663880"/>
    </source>
</evidence>